<organism evidence="2 3">
    <name type="scientific">Parapedobacter luteus</name>
    <dbReference type="NCBI Taxonomy" id="623280"/>
    <lineage>
        <taxon>Bacteria</taxon>
        <taxon>Pseudomonadati</taxon>
        <taxon>Bacteroidota</taxon>
        <taxon>Sphingobacteriia</taxon>
        <taxon>Sphingobacteriales</taxon>
        <taxon>Sphingobacteriaceae</taxon>
        <taxon>Parapedobacter</taxon>
    </lineage>
</organism>
<accession>A0A1T5C6B5</accession>
<dbReference type="GO" id="GO:0016740">
    <property type="term" value="F:transferase activity"/>
    <property type="evidence" value="ECO:0007669"/>
    <property type="project" value="UniProtKB-KW"/>
</dbReference>
<evidence type="ECO:0000313" key="2">
    <source>
        <dbReference type="EMBL" id="SKB54941.1"/>
    </source>
</evidence>
<dbReference type="CDD" id="cd00761">
    <property type="entry name" value="Glyco_tranf_GTA_type"/>
    <property type="match status" value="1"/>
</dbReference>
<dbReference type="EMBL" id="FUYS01000004">
    <property type="protein sequence ID" value="SKB54941.1"/>
    <property type="molecule type" value="Genomic_DNA"/>
</dbReference>
<name>A0A1T5C6B5_9SPHI</name>
<evidence type="ECO:0000259" key="1">
    <source>
        <dbReference type="Pfam" id="PF00535"/>
    </source>
</evidence>
<dbReference type="STRING" id="623280.SAMN05660226_01894"/>
<reference evidence="2 3" key="1">
    <citation type="submission" date="2017-02" db="EMBL/GenBank/DDBJ databases">
        <authorList>
            <person name="Peterson S.W."/>
        </authorList>
    </citation>
    <scope>NUCLEOTIDE SEQUENCE [LARGE SCALE GENOMIC DNA]</scope>
    <source>
        <strain evidence="2 3">DSM 22899</strain>
    </source>
</reference>
<protein>
    <submittedName>
        <fullName evidence="2">Glycosyltransferase involved in cell wall bisynthesis</fullName>
    </submittedName>
</protein>
<dbReference type="InterPro" id="IPR029044">
    <property type="entry name" value="Nucleotide-diphossugar_trans"/>
</dbReference>
<dbReference type="Pfam" id="PF00535">
    <property type="entry name" value="Glycos_transf_2"/>
    <property type="match status" value="1"/>
</dbReference>
<gene>
    <name evidence="2" type="ORF">SAMN05660226_01894</name>
</gene>
<dbReference type="AlphaFoldDB" id="A0A1T5C6B5"/>
<feature type="domain" description="Glycosyltransferase 2-like" evidence="1">
    <location>
        <begin position="8"/>
        <end position="131"/>
    </location>
</feature>
<keyword evidence="3" id="KW-1185">Reference proteome</keyword>
<dbReference type="RefSeq" id="WP_079716606.1">
    <property type="nucleotide sequence ID" value="NZ_FUYS01000004.1"/>
</dbReference>
<keyword evidence="2" id="KW-0808">Transferase</keyword>
<sequence length="254" mass="29435">MEFPNVTLLITHYNRSQSLEQLLTTINALQLSFGDIVVSDDGSAAKHARALTALEKKFGFRLITTPVNKGLGHNLNKGQDAVRTPYTLYVQEDFIPHEAFGPILEKSLSIMEKRSDLDIVRYYAYLPFPYLKPFDENFGEMFVPLSGIHYTKIYAYSDHPHLRRSDFLTKFGRYAEGLKGDRTEYKMCISFIQCGGKGLFYRDFKRLFTQANSISEPSTMHRVAWRQSKNLLISVARDFYRQIKYNLDILFMRP</sequence>
<dbReference type="SUPFAM" id="SSF53448">
    <property type="entry name" value="Nucleotide-diphospho-sugar transferases"/>
    <property type="match status" value="1"/>
</dbReference>
<dbReference type="Gene3D" id="3.90.550.10">
    <property type="entry name" value="Spore Coat Polysaccharide Biosynthesis Protein SpsA, Chain A"/>
    <property type="match status" value="1"/>
</dbReference>
<proteinExistence type="predicted"/>
<dbReference type="Proteomes" id="UP000190541">
    <property type="component" value="Unassembled WGS sequence"/>
</dbReference>
<evidence type="ECO:0000313" key="3">
    <source>
        <dbReference type="Proteomes" id="UP000190541"/>
    </source>
</evidence>
<dbReference type="InterPro" id="IPR001173">
    <property type="entry name" value="Glyco_trans_2-like"/>
</dbReference>